<dbReference type="EMBL" id="BAAAWD010000002">
    <property type="protein sequence ID" value="GAA2988196.1"/>
    <property type="molecule type" value="Genomic_DNA"/>
</dbReference>
<evidence type="ECO:0000256" key="3">
    <source>
        <dbReference type="ARBA" id="ARBA00022679"/>
    </source>
</evidence>
<evidence type="ECO:0000313" key="11">
    <source>
        <dbReference type="Proteomes" id="UP001499930"/>
    </source>
</evidence>
<feature type="domain" description="Carbohydrate kinase FGGY C-terminal" evidence="9">
    <location>
        <begin position="259"/>
        <end position="438"/>
    </location>
</feature>
<dbReference type="RefSeq" id="WP_344887527.1">
    <property type="nucleotide sequence ID" value="NZ_BAAAWD010000002.1"/>
</dbReference>
<evidence type="ECO:0000256" key="2">
    <source>
        <dbReference type="ARBA" id="ARBA00022629"/>
    </source>
</evidence>
<protein>
    <recommendedName>
        <fullName evidence="7">Xylulose kinase</fullName>
        <shortName evidence="7">Xylulokinase</shortName>
        <ecNumber evidence="7">2.7.1.17</ecNumber>
    </recommendedName>
</protein>
<dbReference type="Pfam" id="PF02782">
    <property type="entry name" value="FGGY_C"/>
    <property type="match status" value="1"/>
</dbReference>
<dbReference type="InterPro" id="IPR000577">
    <property type="entry name" value="Carb_kinase_FGGY"/>
</dbReference>
<evidence type="ECO:0000259" key="9">
    <source>
        <dbReference type="Pfam" id="PF02782"/>
    </source>
</evidence>
<comment type="catalytic activity">
    <reaction evidence="7">
        <text>D-xylulose + ATP = D-xylulose 5-phosphate + ADP + H(+)</text>
        <dbReference type="Rhea" id="RHEA:10964"/>
        <dbReference type="ChEBI" id="CHEBI:15378"/>
        <dbReference type="ChEBI" id="CHEBI:17140"/>
        <dbReference type="ChEBI" id="CHEBI:30616"/>
        <dbReference type="ChEBI" id="CHEBI:57737"/>
        <dbReference type="ChEBI" id="CHEBI:456216"/>
        <dbReference type="EC" id="2.7.1.17"/>
    </reaction>
</comment>
<evidence type="ECO:0000259" key="8">
    <source>
        <dbReference type="Pfam" id="PF00370"/>
    </source>
</evidence>
<dbReference type="InterPro" id="IPR006000">
    <property type="entry name" value="Xylulokinase"/>
</dbReference>
<keyword evidence="4 7" id="KW-0547">Nucleotide-binding</keyword>
<accession>A0ABN3XQT3</accession>
<keyword evidence="6 7" id="KW-0067">ATP-binding</keyword>
<dbReference type="PIRSF" id="PIRSF000538">
    <property type="entry name" value="GlpK"/>
    <property type="match status" value="1"/>
</dbReference>
<evidence type="ECO:0000256" key="5">
    <source>
        <dbReference type="ARBA" id="ARBA00022777"/>
    </source>
</evidence>
<dbReference type="EC" id="2.7.1.17" evidence="7"/>
<feature type="domain" description="Carbohydrate kinase FGGY N-terminal" evidence="8">
    <location>
        <begin position="4"/>
        <end position="250"/>
    </location>
</feature>
<gene>
    <name evidence="10" type="primary">xylB_1</name>
    <name evidence="7" type="synonym">xylB</name>
    <name evidence="10" type="ORF">GCM10017559_05070</name>
</gene>
<evidence type="ECO:0000313" key="10">
    <source>
        <dbReference type="EMBL" id="GAA2988196.1"/>
    </source>
</evidence>
<name>A0ABN3XQT3_9ACTN</name>
<dbReference type="InterPro" id="IPR018485">
    <property type="entry name" value="FGGY_C"/>
</dbReference>
<comment type="caution">
    <text evidence="10">The sequence shown here is derived from an EMBL/GenBank/DDBJ whole genome shotgun (WGS) entry which is preliminary data.</text>
</comment>
<organism evidence="10 11">
    <name type="scientific">Streptosporangium longisporum</name>
    <dbReference type="NCBI Taxonomy" id="46187"/>
    <lineage>
        <taxon>Bacteria</taxon>
        <taxon>Bacillati</taxon>
        <taxon>Actinomycetota</taxon>
        <taxon>Actinomycetes</taxon>
        <taxon>Streptosporangiales</taxon>
        <taxon>Streptosporangiaceae</taxon>
        <taxon>Streptosporangium</taxon>
    </lineage>
</organism>
<dbReference type="InterPro" id="IPR043129">
    <property type="entry name" value="ATPase_NBD"/>
</dbReference>
<keyword evidence="5 7" id="KW-0418">Kinase</keyword>
<keyword evidence="2 7" id="KW-0859">Xylose metabolism</keyword>
<dbReference type="Pfam" id="PF00370">
    <property type="entry name" value="FGGY_N"/>
    <property type="match status" value="1"/>
</dbReference>
<keyword evidence="3 7" id="KW-0808">Transferase</keyword>
<comment type="similarity">
    <text evidence="1 7">Belongs to the FGGY kinase family.</text>
</comment>
<keyword evidence="7" id="KW-0119">Carbohydrate metabolism</keyword>
<evidence type="ECO:0000256" key="1">
    <source>
        <dbReference type="ARBA" id="ARBA00009156"/>
    </source>
</evidence>
<dbReference type="InterPro" id="IPR018484">
    <property type="entry name" value="FGGY_N"/>
</dbReference>
<dbReference type="Proteomes" id="UP001499930">
    <property type="component" value="Unassembled WGS sequence"/>
</dbReference>
<sequence>MPLVAGIDSSTQSCTVELRDADDGALLGTGRAPHPVTHPPLSEQDPAAWWHALATALALACRDAGVRPGSIDAVSVTAQCHGLVALDAAGQVLRPAKLWNDTTSAPQAAGLVARYGARNWVRATGLTPTAALTVTKLAWLAEHEPGNLRRLTTVLVPHDWLTYRLTGERVTDRSDASGTGYYAAFENRWRTDLLTELVSPDVDWDAAVPRVLGPAEPAGRVLPEVAAELGLRPGVLVGPGGGDQHLGAVGLGLRTGDVAYSLGTSGVVLSVSADPVFDSTGWVDGVADATGGYLPLVCTLNSTKVTDTFARLLGVDVGTLGHLALAADPAQARPTLVAYLDGERSPDLPKAQGVMAGLTTASTREGLALSVFESVIFGLVRGHQAIDAAGVPTPGEVVAVGGGARSLAYRQVLADVLGRPVITRDAPEASARGACVQGTAVLSGSDIKDVRDAWRPPLAATVTPRPGDSAALMERYLLLAEQVRADSG</sequence>
<dbReference type="PANTHER" id="PTHR43095">
    <property type="entry name" value="SUGAR KINASE"/>
    <property type="match status" value="1"/>
</dbReference>
<reference evidence="10 11" key="1">
    <citation type="journal article" date="2019" name="Int. J. Syst. Evol. Microbiol.">
        <title>The Global Catalogue of Microorganisms (GCM) 10K type strain sequencing project: providing services to taxonomists for standard genome sequencing and annotation.</title>
        <authorList>
            <consortium name="The Broad Institute Genomics Platform"/>
            <consortium name="The Broad Institute Genome Sequencing Center for Infectious Disease"/>
            <person name="Wu L."/>
            <person name="Ma J."/>
        </authorList>
    </citation>
    <scope>NUCLEOTIDE SEQUENCE [LARGE SCALE GENOMIC DNA]</scope>
    <source>
        <strain evidence="10 11">JCM 3106</strain>
    </source>
</reference>
<dbReference type="Gene3D" id="3.30.420.40">
    <property type="match status" value="2"/>
</dbReference>
<evidence type="ECO:0000256" key="4">
    <source>
        <dbReference type="ARBA" id="ARBA00022741"/>
    </source>
</evidence>
<dbReference type="CDD" id="cd07809">
    <property type="entry name" value="ASKHA_NBD_FGGY_BaXK-like"/>
    <property type="match status" value="1"/>
</dbReference>
<keyword evidence="11" id="KW-1185">Reference proteome</keyword>
<dbReference type="NCBIfam" id="TIGR01312">
    <property type="entry name" value="XylB"/>
    <property type="match status" value="1"/>
</dbReference>
<dbReference type="SUPFAM" id="SSF53067">
    <property type="entry name" value="Actin-like ATPase domain"/>
    <property type="match status" value="2"/>
</dbReference>
<evidence type="ECO:0000256" key="6">
    <source>
        <dbReference type="ARBA" id="ARBA00022840"/>
    </source>
</evidence>
<proteinExistence type="inferred from homology"/>
<dbReference type="PANTHER" id="PTHR43095:SF5">
    <property type="entry name" value="XYLULOSE KINASE"/>
    <property type="match status" value="1"/>
</dbReference>
<dbReference type="InterPro" id="IPR050406">
    <property type="entry name" value="FGGY_Carb_Kinase"/>
</dbReference>
<evidence type="ECO:0000256" key="7">
    <source>
        <dbReference type="RuleBase" id="RU364073"/>
    </source>
</evidence>